<dbReference type="AlphaFoldDB" id="A0A1T4VIH3"/>
<evidence type="ECO:0000256" key="2">
    <source>
        <dbReference type="ARBA" id="ARBA00010100"/>
    </source>
</evidence>
<dbReference type="PANTHER" id="PTHR30003">
    <property type="entry name" value="L-LACTATE PERMEASE"/>
    <property type="match status" value="1"/>
</dbReference>
<evidence type="ECO:0000256" key="8">
    <source>
        <dbReference type="RuleBase" id="RU365092"/>
    </source>
</evidence>
<accession>A0A1T4VIH3</accession>
<name>A0A1T4VIH3_9BACT</name>
<reference evidence="9 10" key="1">
    <citation type="submission" date="2017-02" db="EMBL/GenBank/DDBJ databases">
        <authorList>
            <person name="Peterson S.W."/>
        </authorList>
    </citation>
    <scope>NUCLEOTIDE SEQUENCE [LARGE SCALE GENOMIC DNA]</scope>
    <source>
        <strain evidence="9 10">DSM 18034</strain>
    </source>
</reference>
<feature type="transmembrane region" description="Helical" evidence="8">
    <location>
        <begin position="158"/>
        <end position="176"/>
    </location>
</feature>
<dbReference type="GO" id="GO:0005886">
    <property type="term" value="C:plasma membrane"/>
    <property type="evidence" value="ECO:0007669"/>
    <property type="project" value="UniProtKB-SubCell"/>
</dbReference>
<dbReference type="EMBL" id="FUYA01000001">
    <property type="protein sequence ID" value="SKA64739.1"/>
    <property type="molecule type" value="Genomic_DNA"/>
</dbReference>
<feature type="transmembrane region" description="Helical" evidence="8">
    <location>
        <begin position="242"/>
        <end position="260"/>
    </location>
</feature>
<feature type="transmembrane region" description="Helical" evidence="8">
    <location>
        <begin position="105"/>
        <end position="124"/>
    </location>
</feature>
<feature type="transmembrane region" description="Helical" evidence="8">
    <location>
        <begin position="320"/>
        <end position="340"/>
    </location>
</feature>
<proteinExistence type="inferred from homology"/>
<feature type="transmembrane region" description="Helical" evidence="8">
    <location>
        <begin position="6"/>
        <end position="25"/>
    </location>
</feature>
<dbReference type="GO" id="GO:0015295">
    <property type="term" value="F:solute:proton symporter activity"/>
    <property type="evidence" value="ECO:0007669"/>
    <property type="project" value="TreeGrafter"/>
</dbReference>
<evidence type="ECO:0000256" key="1">
    <source>
        <dbReference type="ARBA" id="ARBA00004651"/>
    </source>
</evidence>
<feature type="transmembrane region" description="Helical" evidence="8">
    <location>
        <begin position="484"/>
        <end position="503"/>
    </location>
</feature>
<feature type="transmembrane region" description="Helical" evidence="8">
    <location>
        <begin position="280"/>
        <end position="300"/>
    </location>
</feature>
<keyword evidence="3 8" id="KW-0813">Transport</keyword>
<dbReference type="Pfam" id="PF02652">
    <property type="entry name" value="Lactate_perm"/>
    <property type="match status" value="1"/>
</dbReference>
<comment type="subcellular location">
    <subcellularLocation>
        <location evidence="1 8">Cell membrane</location>
        <topology evidence="1 8">Multi-pass membrane protein</topology>
    </subcellularLocation>
</comment>
<evidence type="ECO:0000256" key="6">
    <source>
        <dbReference type="ARBA" id="ARBA00022989"/>
    </source>
</evidence>
<feature type="transmembrane region" description="Helical" evidence="8">
    <location>
        <begin position="130"/>
        <end position="151"/>
    </location>
</feature>
<feature type="transmembrane region" description="Helical" evidence="8">
    <location>
        <begin position="32"/>
        <end position="49"/>
    </location>
</feature>
<gene>
    <name evidence="9" type="ORF">SAMN02745702_00394</name>
</gene>
<evidence type="ECO:0000313" key="9">
    <source>
        <dbReference type="EMBL" id="SKA64739.1"/>
    </source>
</evidence>
<comment type="function">
    <text evidence="8">Uptake of L-lactate across the membrane. Can also transport D-lactate and glycolate.</text>
</comment>
<keyword evidence="5 8" id="KW-0812">Transmembrane</keyword>
<keyword evidence="6 8" id="KW-1133">Transmembrane helix</keyword>
<feature type="transmembrane region" description="Helical" evidence="8">
    <location>
        <begin position="182"/>
        <end position="203"/>
    </location>
</feature>
<feature type="transmembrane region" description="Helical" evidence="8">
    <location>
        <begin position="210"/>
        <end position="230"/>
    </location>
</feature>
<dbReference type="InterPro" id="IPR003804">
    <property type="entry name" value="Lactate_perm"/>
</dbReference>
<feature type="transmembrane region" description="Helical" evidence="8">
    <location>
        <begin position="360"/>
        <end position="380"/>
    </location>
</feature>
<dbReference type="RefSeq" id="WP_078683703.1">
    <property type="nucleotide sequence ID" value="NZ_FUYA01000001.1"/>
</dbReference>
<evidence type="ECO:0000313" key="10">
    <source>
        <dbReference type="Proteomes" id="UP000189733"/>
    </source>
</evidence>
<dbReference type="OrthoDB" id="9761056at2"/>
<keyword evidence="4 8" id="KW-1003">Cell membrane</keyword>
<evidence type="ECO:0000256" key="3">
    <source>
        <dbReference type="ARBA" id="ARBA00022448"/>
    </source>
</evidence>
<feature type="transmembrane region" description="Helical" evidence="8">
    <location>
        <begin position="61"/>
        <end position="84"/>
    </location>
</feature>
<protein>
    <recommendedName>
        <fullName evidence="8">L-lactate permease</fullName>
    </recommendedName>
</protein>
<dbReference type="NCBIfam" id="TIGR00795">
    <property type="entry name" value="lctP"/>
    <property type="match status" value="1"/>
</dbReference>
<evidence type="ECO:0000256" key="4">
    <source>
        <dbReference type="ARBA" id="ARBA00022475"/>
    </source>
</evidence>
<organism evidence="9 10">
    <name type="scientific">Desulfobaculum bizertense DSM 18034</name>
    <dbReference type="NCBI Taxonomy" id="1121442"/>
    <lineage>
        <taxon>Bacteria</taxon>
        <taxon>Pseudomonadati</taxon>
        <taxon>Thermodesulfobacteriota</taxon>
        <taxon>Desulfovibrionia</taxon>
        <taxon>Desulfovibrionales</taxon>
        <taxon>Desulfovibrionaceae</taxon>
        <taxon>Desulfobaculum</taxon>
    </lineage>
</organism>
<comment type="similarity">
    <text evidence="2 8">Belongs to the lactate permease family.</text>
</comment>
<evidence type="ECO:0000256" key="7">
    <source>
        <dbReference type="ARBA" id="ARBA00023136"/>
    </source>
</evidence>
<dbReference type="GO" id="GO:0015129">
    <property type="term" value="F:lactate transmembrane transporter activity"/>
    <property type="evidence" value="ECO:0007669"/>
    <property type="project" value="UniProtKB-UniRule"/>
</dbReference>
<evidence type="ECO:0000256" key="5">
    <source>
        <dbReference type="ARBA" id="ARBA00022692"/>
    </source>
</evidence>
<dbReference type="Proteomes" id="UP000189733">
    <property type="component" value="Unassembled WGS sequence"/>
</dbReference>
<keyword evidence="10" id="KW-1185">Reference proteome</keyword>
<sequence>MEFVKFGVALLPILWLMFSLGVLHLPAHKTCVATLVGTFLLAVFGWWGMPLTEAAGAAMEGGALALWPIMIVIIAAVFTYNLSLATGSMEVIKGMLSSITTDKRILVLIIAWGFGGFLEGVAGYGTAVAIPASILAAMGFNPLFAAVICLVANTVPTAFGAIGIPVTTMASVTGLSPMELSYYTGLQLTPFIILIPMLLVMLVEKSVKGIQGVFFVTLVSGVSFALPQLALAKFLGPELPCLAGSVCSMAATTLVTRLMYSHTAGEKDESVTGRQKFLAWLPYILVFSFIILCSNLFPGIRDALGSVKSTVAIYKDHLFTFKWIATPGTLIILATFIGGLIQGESLGRIAGIFIKTCKQLVMSCVTVVAIVAMAKVMAYSGMINSIAVVMAELTGRVFPLLSPLIGALGTFVTGSDTSSNVLFGKLQLEVANQIGVDPRWLVAASAGGATAGKMISPQSIAVATAATGLIGSEGEILGKTVKVCIAYLVLYGAVVFATLSLGLI</sequence>
<feature type="transmembrane region" description="Helical" evidence="8">
    <location>
        <begin position="400"/>
        <end position="423"/>
    </location>
</feature>
<dbReference type="STRING" id="1121442.SAMN02745702_00394"/>
<dbReference type="PANTHER" id="PTHR30003:SF0">
    <property type="entry name" value="GLYCOLATE PERMEASE GLCA-RELATED"/>
    <property type="match status" value="1"/>
</dbReference>
<keyword evidence="7 8" id="KW-0472">Membrane</keyword>